<feature type="signal peptide" evidence="3">
    <location>
        <begin position="1"/>
        <end position="37"/>
    </location>
</feature>
<evidence type="ECO:0000313" key="5">
    <source>
        <dbReference type="Proteomes" id="UP000326907"/>
    </source>
</evidence>
<dbReference type="Proteomes" id="UP000326907">
    <property type="component" value="Unassembled WGS sequence"/>
</dbReference>
<feature type="compositionally biased region" description="Polar residues" evidence="1">
    <location>
        <begin position="171"/>
        <end position="180"/>
    </location>
</feature>
<sequence length="211" mass="21531">MRTTSSVRSRGARIGAKAAVAVAVAGTALAGAPAAYAAPGDSGNIDIRSVSWHSRGDRDGVEVCKFVLAASNFESFPSVPWTITEQPPTVPPGTTLMDRLPLINGSARSETYLLPEGTYQLVWVVPAGPKQKSFKVECPERGHGGSKPHKPQQPSGGVPAGGGGVPDMEPISSTDDSNSGTAAAALVAGAAGAAGLIMMRRSARRRASGEA</sequence>
<dbReference type="AlphaFoldDB" id="A0A5N5ED24"/>
<keyword evidence="2" id="KW-0472">Membrane</keyword>
<feature type="region of interest" description="Disordered" evidence="1">
    <location>
        <begin position="134"/>
        <end position="180"/>
    </location>
</feature>
<keyword evidence="3" id="KW-0732">Signal</keyword>
<keyword evidence="2" id="KW-1133">Transmembrane helix</keyword>
<comment type="caution">
    <text evidence="4">The sequence shown here is derived from an EMBL/GenBank/DDBJ whole genome shotgun (WGS) entry which is preliminary data.</text>
</comment>
<keyword evidence="2" id="KW-0812">Transmembrane</keyword>
<accession>A0A5N5ED24</accession>
<evidence type="ECO:0000256" key="3">
    <source>
        <dbReference type="SAM" id="SignalP"/>
    </source>
</evidence>
<organism evidence="4 5">
    <name type="scientific">Streptomyces arboris</name>
    <dbReference type="NCBI Taxonomy" id="2600619"/>
    <lineage>
        <taxon>Bacteria</taxon>
        <taxon>Bacillati</taxon>
        <taxon>Actinomycetota</taxon>
        <taxon>Actinomycetes</taxon>
        <taxon>Kitasatosporales</taxon>
        <taxon>Streptomycetaceae</taxon>
        <taxon>Streptomyces</taxon>
    </lineage>
</organism>
<evidence type="ECO:0000313" key="4">
    <source>
        <dbReference type="EMBL" id="KAB2588678.1"/>
    </source>
</evidence>
<feature type="chain" id="PRO_5024850607" description="LPXTG cell wall anchor domain-containing protein" evidence="3">
    <location>
        <begin position="38"/>
        <end position="211"/>
    </location>
</feature>
<dbReference type="RefSeq" id="WP_151513221.1">
    <property type="nucleotide sequence ID" value="NZ_VYUA01000043.1"/>
</dbReference>
<feature type="transmembrane region" description="Helical" evidence="2">
    <location>
        <begin position="180"/>
        <end position="199"/>
    </location>
</feature>
<evidence type="ECO:0008006" key="6">
    <source>
        <dbReference type="Google" id="ProtNLM"/>
    </source>
</evidence>
<proteinExistence type="predicted"/>
<keyword evidence="5" id="KW-1185">Reference proteome</keyword>
<name>A0A5N5ED24_9ACTN</name>
<evidence type="ECO:0000256" key="2">
    <source>
        <dbReference type="SAM" id="Phobius"/>
    </source>
</evidence>
<dbReference type="EMBL" id="VYUA01000043">
    <property type="protein sequence ID" value="KAB2588678.1"/>
    <property type="molecule type" value="Genomic_DNA"/>
</dbReference>
<feature type="compositionally biased region" description="Basic and acidic residues" evidence="1">
    <location>
        <begin position="134"/>
        <end position="143"/>
    </location>
</feature>
<gene>
    <name evidence="4" type="ORF">F5983_30920</name>
</gene>
<protein>
    <recommendedName>
        <fullName evidence="6">LPXTG cell wall anchor domain-containing protein</fullName>
    </recommendedName>
</protein>
<evidence type="ECO:0000256" key="1">
    <source>
        <dbReference type="SAM" id="MobiDB-lite"/>
    </source>
</evidence>
<reference evidence="4 5" key="1">
    <citation type="submission" date="2019-09" db="EMBL/GenBank/DDBJ databases">
        <authorList>
            <person name="Liu P."/>
        </authorList>
    </citation>
    <scope>NUCLEOTIDE SEQUENCE [LARGE SCALE GENOMIC DNA]</scope>
    <source>
        <strain evidence="4 5">TRM68085</strain>
    </source>
</reference>